<dbReference type="Proteomes" id="UP000186165">
    <property type="component" value="Chromosome"/>
</dbReference>
<reference evidence="10" key="2">
    <citation type="submission" date="2016-08" db="EMBL/GenBank/DDBJ databases">
        <title>Discovery of first anaerobic lithoheterotrophic haloarchae widely represented in hypersaline habitats.</title>
        <authorList>
            <person name="Sorokin D.Y."/>
            <person name="Kublanov I.V."/>
            <person name="Roman P."/>
            <person name="Sinninghe Damste J.S."/>
            <person name="Golyshin P.N."/>
            <person name="Rojo D."/>
            <person name="Ciordia S."/>
            <person name="Mena Md.C."/>
            <person name="Ferrer M."/>
            <person name="Smedile F."/>
            <person name="Messina E."/>
            <person name="La Cono V."/>
            <person name="Yakimov M.M."/>
        </authorList>
    </citation>
    <scope>NUCLEOTIDE SEQUENCE [LARGE SCALE GENOMIC DNA]</scope>
    <source>
        <strain evidence="10">HSR6</strain>
    </source>
</reference>
<dbReference type="KEGG" id="hhsr:HSR6_1770"/>
<proteinExistence type="predicted"/>
<dbReference type="SMART" id="SM00346">
    <property type="entry name" value="HTH_ICLR"/>
    <property type="match status" value="1"/>
</dbReference>
<dbReference type="EMBL" id="CP016070">
    <property type="protein sequence ID" value="AOW80871.1"/>
    <property type="molecule type" value="Genomic_DNA"/>
</dbReference>
<dbReference type="InterPro" id="IPR036388">
    <property type="entry name" value="WH-like_DNA-bd_sf"/>
</dbReference>
<feature type="region of interest" description="Disordered" evidence="4">
    <location>
        <begin position="1"/>
        <end position="35"/>
    </location>
</feature>
<dbReference type="InterPro" id="IPR050707">
    <property type="entry name" value="HTH_MetabolicPath_Reg"/>
</dbReference>
<evidence type="ECO:0000313" key="8">
    <source>
        <dbReference type="EMBL" id="APE96207.1"/>
    </source>
</evidence>
<feature type="domain" description="HTH iclR-type" evidence="5">
    <location>
        <begin position="31"/>
        <end position="91"/>
    </location>
</feature>
<dbReference type="SUPFAM" id="SSF55781">
    <property type="entry name" value="GAF domain-like"/>
    <property type="match status" value="1"/>
</dbReference>
<dbReference type="KEGG" id="halh:HTSR_1701"/>
<dbReference type="PROSITE" id="PS51077">
    <property type="entry name" value="HTH_ICLR"/>
    <property type="match status" value="1"/>
</dbReference>
<dbReference type="AlphaFoldDB" id="A0A1D8S6A0"/>
<dbReference type="InterPro" id="IPR005471">
    <property type="entry name" value="Tscrpt_reg_IclR_N"/>
</dbReference>
<evidence type="ECO:0000259" key="5">
    <source>
        <dbReference type="PROSITE" id="PS51077"/>
    </source>
</evidence>
<evidence type="ECO:0000256" key="1">
    <source>
        <dbReference type="ARBA" id="ARBA00023015"/>
    </source>
</evidence>
<dbReference type="Gene3D" id="1.10.10.10">
    <property type="entry name" value="Winged helix-like DNA-binding domain superfamily/Winged helix DNA-binding domain"/>
    <property type="match status" value="1"/>
</dbReference>
<dbReference type="RefSeq" id="WP_070365532.1">
    <property type="nucleotide sequence ID" value="NZ_CP016070.1"/>
</dbReference>
<evidence type="ECO:0000256" key="4">
    <source>
        <dbReference type="SAM" id="MobiDB-lite"/>
    </source>
</evidence>
<keyword evidence="3" id="KW-0804">Transcription</keyword>
<dbReference type="GO" id="GO:0003677">
    <property type="term" value="F:DNA binding"/>
    <property type="evidence" value="ECO:0007669"/>
    <property type="project" value="UniProtKB-KW"/>
</dbReference>
<dbReference type="GeneID" id="30418300"/>
<gene>
    <name evidence="8" type="ORF">HSR6_1770</name>
    <name evidence="7" type="ORF">HTSR_1701</name>
</gene>
<dbReference type="GO" id="GO:0003700">
    <property type="term" value="F:DNA-binding transcription factor activity"/>
    <property type="evidence" value="ECO:0007669"/>
    <property type="project" value="TreeGrafter"/>
</dbReference>
<evidence type="ECO:0000313" key="7">
    <source>
        <dbReference type="EMBL" id="AOW80871.1"/>
    </source>
</evidence>
<dbReference type="OrthoDB" id="14763at2157"/>
<keyword evidence="10" id="KW-1185">Reference proteome</keyword>
<evidence type="ECO:0000313" key="9">
    <source>
        <dbReference type="Proteomes" id="UP000185608"/>
    </source>
</evidence>
<dbReference type="GO" id="GO:0045892">
    <property type="term" value="P:negative regulation of DNA-templated transcription"/>
    <property type="evidence" value="ECO:0007669"/>
    <property type="project" value="TreeGrafter"/>
</dbReference>
<sequence length="287" mass="31083">MSKPIPPRSADPESGYRVPDRTPPEEPTNPVQSASRTMELIEVLKESGGATIGEIATELDVSKGTASNYVSTLREEGFVTKLETGEFDIGLRVLDVCNKSIHERELFTEGKPKIDALAEEFEGVFTVMVPEHGYGYCLYSRTTSDLISKNRLAQGTRRYLHCNGPGLSILSGMETETVEDIVDRYGLLSCDTGCEFDCPLAKYARELPVERESLYDRLAAIDEQGYAVTDHGQIACLGVPILGSGDTVVGSVGVLAPRRTIYTDEAADPDLIAAMKDAATAIGINIV</sequence>
<feature type="domain" description="IclR-ED" evidence="6">
    <location>
        <begin position="92"/>
        <end position="287"/>
    </location>
</feature>
<dbReference type="Gene3D" id="3.30.450.40">
    <property type="match status" value="1"/>
</dbReference>
<dbReference type="STRING" id="1873524.HSR6_1770"/>
<reference evidence="7 9" key="1">
    <citation type="submission" date="2016-06" db="EMBL/GenBank/DDBJ databases">
        <title>Discovery of anaerobic lithoheterotrophic haloarchaeon capable of sulfur respiration by hydrogen and formate.</title>
        <authorList>
            <person name="Sorokin D.Y."/>
            <person name="Kublanov I.V."/>
            <person name="Roman P."/>
            <person name="Sinninghe Damste J.S."/>
            <person name="Golyshin P.N."/>
            <person name="Rojo D."/>
            <person name="Ciordia S."/>
            <person name="Mena Md.C."/>
            <person name="Ferrer M."/>
            <person name="Smedile F."/>
            <person name="Messina E."/>
            <person name="La Cono V."/>
            <person name="Yakimov M.M."/>
        </authorList>
    </citation>
    <scope>NUCLEOTIDE SEQUENCE [LARGE SCALE GENOMIC DNA]</scope>
    <source>
        <strain evidence="7 9">HTSR1</strain>
    </source>
</reference>
<name>A0A1D8S6A0_9EURY</name>
<organism evidence="7 9">
    <name type="scientific">Halodesulfurarchaeum formicicum</name>
    <dbReference type="NCBI Taxonomy" id="1873524"/>
    <lineage>
        <taxon>Archaea</taxon>
        <taxon>Methanobacteriati</taxon>
        <taxon>Methanobacteriota</taxon>
        <taxon>Stenosarchaea group</taxon>
        <taxon>Halobacteria</taxon>
        <taxon>Halobacteriales</taxon>
        <taxon>Halobacteriaceae</taxon>
        <taxon>Halodesulfurarchaeum</taxon>
    </lineage>
</organism>
<evidence type="ECO:0000259" key="6">
    <source>
        <dbReference type="PROSITE" id="PS51078"/>
    </source>
</evidence>
<dbReference type="PANTHER" id="PTHR30136:SF35">
    <property type="entry name" value="HTH-TYPE TRANSCRIPTIONAL REGULATOR RV1719"/>
    <property type="match status" value="1"/>
</dbReference>
<accession>A0A1J1AER3</accession>
<dbReference type="Pfam" id="PF01614">
    <property type="entry name" value="IclR_C"/>
    <property type="match status" value="1"/>
</dbReference>
<keyword evidence="1" id="KW-0805">Transcription regulation</keyword>
<dbReference type="Proteomes" id="UP000185608">
    <property type="component" value="Chromosome"/>
</dbReference>
<keyword evidence="2" id="KW-0238">DNA-binding</keyword>
<dbReference type="PANTHER" id="PTHR30136">
    <property type="entry name" value="HELIX-TURN-HELIX TRANSCRIPTIONAL REGULATOR, ICLR FAMILY"/>
    <property type="match status" value="1"/>
</dbReference>
<evidence type="ECO:0000313" key="10">
    <source>
        <dbReference type="Proteomes" id="UP000186165"/>
    </source>
</evidence>
<dbReference type="Pfam" id="PF09339">
    <property type="entry name" value="HTH_IclR"/>
    <property type="match status" value="1"/>
</dbReference>
<evidence type="ECO:0000256" key="3">
    <source>
        <dbReference type="ARBA" id="ARBA00023163"/>
    </source>
</evidence>
<evidence type="ECO:0000256" key="2">
    <source>
        <dbReference type="ARBA" id="ARBA00023125"/>
    </source>
</evidence>
<protein>
    <submittedName>
        <fullName evidence="7">IclR family transcriptional regulator</fullName>
    </submittedName>
</protein>
<dbReference type="SUPFAM" id="SSF46785">
    <property type="entry name" value="Winged helix' DNA-binding domain"/>
    <property type="match status" value="1"/>
</dbReference>
<accession>A0A1D8S6A0</accession>
<dbReference type="InterPro" id="IPR036390">
    <property type="entry name" value="WH_DNA-bd_sf"/>
</dbReference>
<dbReference type="EMBL" id="CP016804">
    <property type="protein sequence ID" value="APE96207.1"/>
    <property type="molecule type" value="Genomic_DNA"/>
</dbReference>
<dbReference type="InterPro" id="IPR029016">
    <property type="entry name" value="GAF-like_dom_sf"/>
</dbReference>
<reference evidence="8" key="3">
    <citation type="journal article" date="2017" name="ISME J.">
        <title>Discovery of anaerobic lithoheterotrophic haloarchaea, ubiquitous in hypersaline habitats.</title>
        <authorList>
            <person name="Sorokin D.Y."/>
            <person name="Messina E."/>
            <person name="Smedile F."/>
            <person name="Roman P."/>
            <person name="Damste J.S.S."/>
            <person name="Ciordia S."/>
            <person name="Mena M.C."/>
            <person name="Ferrer M."/>
            <person name="Golyshin P.N."/>
            <person name="Kublanov I.V."/>
            <person name="Samarov N.I."/>
            <person name="Toshchakov S.V."/>
            <person name="La Cono V."/>
            <person name="Yakimov M.M."/>
        </authorList>
    </citation>
    <scope>NUCLEOTIDE SEQUENCE</scope>
    <source>
        <strain evidence="8">HSR6</strain>
    </source>
</reference>
<dbReference type="InterPro" id="IPR014757">
    <property type="entry name" value="Tscrpt_reg_IclR_C"/>
</dbReference>
<dbReference type="PROSITE" id="PS51078">
    <property type="entry name" value="ICLR_ED"/>
    <property type="match status" value="1"/>
</dbReference>